<evidence type="ECO:0000313" key="2">
    <source>
        <dbReference type="Proteomes" id="UP001262582"/>
    </source>
</evidence>
<keyword evidence="2" id="KW-1185">Reference proteome</keyword>
<gene>
    <name evidence="1" type="ORF">RM539_10120</name>
</gene>
<dbReference type="Proteomes" id="UP001262582">
    <property type="component" value="Unassembled WGS sequence"/>
</dbReference>
<dbReference type="InterPro" id="IPR018727">
    <property type="entry name" value="DUF2267"/>
</dbReference>
<dbReference type="EMBL" id="JAVRHK010000006">
    <property type="protein sequence ID" value="MDT0676935.1"/>
    <property type="molecule type" value="Genomic_DNA"/>
</dbReference>
<organism evidence="1 2">
    <name type="scientific">Autumnicola musiva</name>
    <dbReference type="NCBI Taxonomy" id="3075589"/>
    <lineage>
        <taxon>Bacteria</taxon>
        <taxon>Pseudomonadati</taxon>
        <taxon>Bacteroidota</taxon>
        <taxon>Flavobacteriia</taxon>
        <taxon>Flavobacteriales</taxon>
        <taxon>Flavobacteriaceae</taxon>
        <taxon>Autumnicola</taxon>
    </lineage>
</organism>
<proteinExistence type="predicted"/>
<dbReference type="InterPro" id="IPR038282">
    <property type="entry name" value="DUF2267_sf"/>
</dbReference>
<evidence type="ECO:0000313" key="1">
    <source>
        <dbReference type="EMBL" id="MDT0676935.1"/>
    </source>
</evidence>
<accession>A0ABU3D5X7</accession>
<dbReference type="Pfam" id="PF10025">
    <property type="entry name" value="DUF2267"/>
    <property type="match status" value="1"/>
</dbReference>
<dbReference type="RefSeq" id="WP_311503279.1">
    <property type="nucleotide sequence ID" value="NZ_JAVRHK010000006.1"/>
</dbReference>
<dbReference type="Gene3D" id="1.10.490.110">
    <property type="entry name" value="Uncharacterized conserved protein DUF2267"/>
    <property type="match status" value="1"/>
</dbReference>
<sequence>MMAKNKLSFEKFSQDAHEYINSLARNLGHPNEKDRVLRLWRAVMHTIRDRIHYGESLQLIDPLNTLLKGIYVENWKFSEKPTLDYDNFQEMEQEVEKLQNFYGEDDFPWKKSTKDLIIITLNSLKYFLTKNQLEHLRGQMPKEIKEELASKI</sequence>
<reference evidence="1 2" key="1">
    <citation type="submission" date="2023-09" db="EMBL/GenBank/DDBJ databases">
        <authorList>
            <person name="Rey-Velasco X."/>
        </authorList>
    </citation>
    <scope>NUCLEOTIDE SEQUENCE [LARGE SCALE GENOMIC DNA]</scope>
    <source>
        <strain evidence="1 2">F117</strain>
    </source>
</reference>
<protein>
    <submittedName>
        <fullName evidence="1">DUF2267 domain-containing protein</fullName>
    </submittedName>
</protein>
<name>A0ABU3D5X7_9FLAO</name>
<comment type="caution">
    <text evidence="1">The sequence shown here is derived from an EMBL/GenBank/DDBJ whole genome shotgun (WGS) entry which is preliminary data.</text>
</comment>